<protein>
    <submittedName>
        <fullName evidence="3">Rho GTPase-activating protein 11A-like</fullName>
    </submittedName>
</protein>
<feature type="compositionally biased region" description="Polar residues" evidence="1">
    <location>
        <begin position="365"/>
        <end position="386"/>
    </location>
</feature>
<evidence type="ECO:0000313" key="4">
    <source>
        <dbReference type="Proteomes" id="UP001369086"/>
    </source>
</evidence>
<accession>A0ABR0Z8N9</accession>
<evidence type="ECO:0000259" key="2">
    <source>
        <dbReference type="PROSITE" id="PS50238"/>
    </source>
</evidence>
<evidence type="ECO:0000256" key="1">
    <source>
        <dbReference type="SAM" id="MobiDB-lite"/>
    </source>
</evidence>
<reference evidence="3 4" key="1">
    <citation type="submission" date="2021-05" db="EMBL/GenBank/DDBJ databases">
        <authorList>
            <person name="Zahm M."/>
            <person name="Klopp C."/>
            <person name="Cabau C."/>
            <person name="Kuhl H."/>
            <person name="Suciu R."/>
            <person name="Ciorpac M."/>
            <person name="Holostenco D."/>
            <person name="Gessner J."/>
            <person name="Wuertz S."/>
            <person name="Hohne C."/>
            <person name="Stock M."/>
            <person name="Gislard M."/>
            <person name="Lluch J."/>
            <person name="Milhes M."/>
            <person name="Lampietro C."/>
            <person name="Lopez Roques C."/>
            <person name="Donnadieu C."/>
            <person name="Du K."/>
            <person name="Schartl M."/>
            <person name="Guiguen Y."/>
        </authorList>
    </citation>
    <scope>NUCLEOTIDE SEQUENCE [LARGE SCALE GENOMIC DNA]</scope>
    <source>
        <strain evidence="3">Hh-F2</strain>
        <tissue evidence="3">Blood</tissue>
    </source>
</reference>
<dbReference type="InterPro" id="IPR042869">
    <property type="entry name" value="ARHGAP11A/B"/>
</dbReference>
<dbReference type="Gene3D" id="1.10.555.10">
    <property type="entry name" value="Rho GTPase activation protein"/>
    <property type="match status" value="1"/>
</dbReference>
<evidence type="ECO:0000313" key="3">
    <source>
        <dbReference type="EMBL" id="KAK6481196.1"/>
    </source>
</evidence>
<feature type="region of interest" description="Disordered" evidence="1">
    <location>
        <begin position="365"/>
        <end position="414"/>
    </location>
</feature>
<feature type="compositionally biased region" description="Low complexity" evidence="1">
    <location>
        <begin position="390"/>
        <end position="400"/>
    </location>
</feature>
<dbReference type="Proteomes" id="UP001369086">
    <property type="component" value="Unassembled WGS sequence"/>
</dbReference>
<dbReference type="InterPro" id="IPR000198">
    <property type="entry name" value="RhoGAP_dom"/>
</dbReference>
<dbReference type="PANTHER" id="PTHR15670">
    <property type="entry name" value="RHO GTPASE ACTIVATING PROTEIN 11A"/>
    <property type="match status" value="1"/>
</dbReference>
<feature type="region of interest" description="Disordered" evidence="1">
    <location>
        <begin position="508"/>
        <end position="547"/>
    </location>
</feature>
<dbReference type="InterPro" id="IPR007945">
    <property type="entry name" value="Secretogranin_V"/>
</dbReference>
<dbReference type="InterPro" id="IPR008936">
    <property type="entry name" value="Rho_GTPase_activation_prot"/>
</dbReference>
<comment type="caution">
    <text evidence="3">The sequence shown here is derived from an EMBL/GenBank/DDBJ whole genome shotgun (WGS) entry which is preliminary data.</text>
</comment>
<dbReference type="SUPFAM" id="SSF48350">
    <property type="entry name" value="GTPase activation domain, GAP"/>
    <property type="match status" value="1"/>
</dbReference>
<organism evidence="3 4">
    <name type="scientific">Huso huso</name>
    <name type="common">Beluga</name>
    <name type="synonym">Acipenser huso</name>
    <dbReference type="NCBI Taxonomy" id="61971"/>
    <lineage>
        <taxon>Eukaryota</taxon>
        <taxon>Metazoa</taxon>
        <taxon>Chordata</taxon>
        <taxon>Craniata</taxon>
        <taxon>Vertebrata</taxon>
        <taxon>Euteleostomi</taxon>
        <taxon>Actinopterygii</taxon>
        <taxon>Chondrostei</taxon>
        <taxon>Acipenseriformes</taxon>
        <taxon>Acipenseridae</taxon>
        <taxon>Huso</taxon>
    </lineage>
</organism>
<feature type="domain" description="Rho-GAP" evidence="2">
    <location>
        <begin position="50"/>
        <end position="241"/>
    </location>
</feature>
<dbReference type="Pfam" id="PF00620">
    <property type="entry name" value="RhoGAP"/>
    <property type="match status" value="1"/>
</dbReference>
<dbReference type="Pfam" id="PF05281">
    <property type="entry name" value="Secretogranin_V"/>
    <property type="match status" value="1"/>
</dbReference>
<dbReference type="CDD" id="cd04394">
    <property type="entry name" value="RhoGAP-ARHGAP11A"/>
    <property type="match status" value="1"/>
</dbReference>
<dbReference type="PROSITE" id="PS50238">
    <property type="entry name" value="RHOGAP"/>
    <property type="match status" value="1"/>
</dbReference>
<feature type="region of interest" description="Disordered" evidence="1">
    <location>
        <begin position="261"/>
        <end position="318"/>
    </location>
</feature>
<feature type="region of interest" description="Disordered" evidence="1">
    <location>
        <begin position="1216"/>
        <end position="1236"/>
    </location>
</feature>
<feature type="region of interest" description="Disordered" evidence="1">
    <location>
        <begin position="785"/>
        <end position="805"/>
    </location>
</feature>
<dbReference type="SMART" id="SM00324">
    <property type="entry name" value="RhoGAP"/>
    <property type="match status" value="1"/>
</dbReference>
<keyword evidence="4" id="KW-1185">Reference proteome</keyword>
<gene>
    <name evidence="3" type="ORF">HHUSO_G17394</name>
</gene>
<proteinExistence type="predicted"/>
<name>A0ABR0Z8N9_HUSHU</name>
<dbReference type="EMBL" id="JAHFZB010000015">
    <property type="protein sequence ID" value="KAK6481196.1"/>
    <property type="molecule type" value="Genomic_DNA"/>
</dbReference>
<dbReference type="PANTHER" id="PTHR15670:SF4">
    <property type="entry name" value="RHO GTPASE-ACTIVATING PROTEIN 11A"/>
    <property type="match status" value="1"/>
</dbReference>
<sequence>MKKVSDKNVMRLAIVQQLRGFGIKIKNWNKNKSASSSKLTGCSGGKIFGTSLQALPQQNLADYGTVPCFLVDACENLTQHIDTEGLFRKSGSVVRLKALKVKLDQGEDCISSAPPCDVAGLLKQFFRELPEPVIPTDLHEAFFKAQQLPTEEEQSTATVLLSCMLPERTTNALRYFFNFLKNVSQRSAENKMDSTNLAVIFAPNLLQSSDGNEKMTSNTEKRLKLQAAAVRSFIENAQHFGCVPDFIMSKIPAMLGVDAGGSTPSLESSEDGESELSEGVKRRRRRSVGDMVNGALHKFKSNRTPTSTPLPEGSVTPVILTPSSKRKLLTDSAQSLGFSSKKRKSLKHNLALEFLPNKLFGSGSTPASNQLNDTSPSISLESSHGTLTPAARSGRLAASSAKRKSKRFESKKVNRVESGKAGCFSPRVNRKEVVRKSLRLRLSLGKSSRDSNVLSNAFPTAKGSENIGWRLATQETNISFGSSKEATFSPVVRRNTFTRKGSKYISKSEENLLTPQSDKSAHRISWNGTSHEESQDSNSETPMGRYLNNFSSEPALVARKPPVIASVPRSLCPGYRTDSPHSNASFAEDENNLSESTLLKIKRAFTESGSDLRSLIGDSSSSMDDFLKERNNFVKEEDTNEPLLISRNSSDVNETCLGTSPQKQMVHQQIEDLSFVQRNIVTSSPVKTNANVCHVEEPQSPQKPVDQVPFKLNGTNDSDTVAYEVESIKDSCPLEALGDLNSHSAANVTTEANQSQHHVSKLVVQLQKIIEPSVCEASEYIQPTESARTLEQSPHAGRSAESSPMLISDTSEYKFRVADHIQRFNVLSLNSPKPNNVQSPLKFKRTPVRQSVRRINSLLGVRRPVEGNNSPSKIGSPMVKSMSHESGLSLFAEKSLPNFEEPAHCINVSGDKCGDKGPCQNTSTNCTVTSLKPQIYKVTTRFHHQTRHSALGDVTNQVAPKANNPIVNENRVFTGKAQVKPDKSVLLEMAEKEKRRYRGSPKNPLPANKLLSATKPIDLCVLPLQATMTVLLQHAVFLMVCGGALVFCHSPRTPDQVSEADIQRLLHGVMEQLGIARPRVEYPAHQATNLVGPQSIEGGAHEGLQHLGPYGNIPNIVAELTGDNIPKDFSEDQGYPNPPNPCPLGKTAVDGCLENSPDTAEFSREYQLQQHRFDPEHDYPALGKWNKALLYEKMKGGSKRRKRSVNPYLMGQRLDNVVAKKSVPHFSEEDTSNNKN</sequence>